<feature type="region of interest" description="Disordered" evidence="6">
    <location>
        <begin position="82"/>
        <end position="101"/>
    </location>
</feature>
<evidence type="ECO:0000256" key="5">
    <source>
        <dbReference type="ARBA" id="ARBA00049274"/>
    </source>
</evidence>
<dbReference type="GO" id="GO:0036064">
    <property type="term" value="C:ciliary basal body"/>
    <property type="evidence" value="ECO:0007669"/>
    <property type="project" value="TreeGrafter"/>
</dbReference>
<dbReference type="GO" id="GO:0070740">
    <property type="term" value="F:tubulin-glutamic acid ligase activity"/>
    <property type="evidence" value="ECO:0007669"/>
    <property type="project" value="TreeGrafter"/>
</dbReference>
<dbReference type="SUPFAM" id="SSF56059">
    <property type="entry name" value="Glutathione synthetase ATP-binding domain-like"/>
    <property type="match status" value="1"/>
</dbReference>
<sequence length="695" mass="79821">MNQNSHQSSVNGLKDICMRTDKKVGKLQYPIFFQQDSTLLNSHSLSKSPIKRPSLKKLEVIPHPKSILTLISSEESKDIFSKNDIEEKPSNDQLSTEVPDTLIGSPTNNSEFFRIINLPLYGNSCKIHCNIKFFKDQPTLQSLCSMIPNQPAPKKDTKSDFMKNLNGVDTGYTADDPYEPETCGYALESIFEGRPSTLFFQYLPQCGKIRDIYRAKKCAKTSRVYYKITDNCNHYIPVTNVLCKAGVTMTDEDDFDLFLTAPRMKKDEIKKVKKGMKCNHFPGNNFLGRKDLLWKCLQAKLKVYPTSYNIVPKSWIIPQDYKEFLKERENSPDPNSLWISKPIDSACGKGISLMTKTSYCSKKVGTIISRYISEPHLIDGFKYDLRLYVLVISYDPLKIYFYNEGLVRFTTIKYDLSEENLDKSMIHLTNYTLNKDGENFVHNEEADEDGVGSKWSLSALKRKFTMLELDYDALMVKIKDLIVKTIISVQSHVIARMKELECPNDSFFEVYGFDVMMDSNLKPWILEVNTNPSLSDSSPLDRMLKTSLVCDMYNIVGFKVQKEGYTPENLQKGKLLTKKNSLSKNKKYKIAKKFEANSDKNNTRRNKSIENSSCNKKSVSKQNKKKKEDLILNTIEEDYRKGDFEKLFPLATNVDKYKKFFSGKATSNDKLLWKWLKDPSTMPTDHIKVQHTSAV</sequence>
<dbReference type="GO" id="GO:0000226">
    <property type="term" value="P:microtubule cytoskeleton organization"/>
    <property type="evidence" value="ECO:0007669"/>
    <property type="project" value="TreeGrafter"/>
</dbReference>
<gene>
    <name evidence="7" type="ORF">ECRASSUSDP1_LOCUS3608</name>
</gene>
<protein>
    <recommendedName>
        <fullName evidence="4">Tubulin--tyrosine ligase-like protein 5</fullName>
    </recommendedName>
</protein>
<dbReference type="Proteomes" id="UP001295684">
    <property type="component" value="Unassembled WGS sequence"/>
</dbReference>
<dbReference type="PROSITE" id="PS51221">
    <property type="entry name" value="TTL"/>
    <property type="match status" value="1"/>
</dbReference>
<keyword evidence="2" id="KW-0547">Nucleotide-binding</keyword>
<keyword evidence="1" id="KW-0436">Ligase</keyword>
<evidence type="ECO:0000313" key="8">
    <source>
        <dbReference type="Proteomes" id="UP001295684"/>
    </source>
</evidence>
<accession>A0AAD1U5D4</accession>
<comment type="caution">
    <text evidence="7">The sequence shown here is derived from an EMBL/GenBank/DDBJ whole genome shotgun (WGS) entry which is preliminary data.</text>
</comment>
<comment type="catalytic activity">
    <reaction evidence="5">
        <text>L-glutamyl-[protein] + L-glutamate + ATP = gamma-L-glutamyl-L-glutamyl-[protein] + ADP + phosphate + H(+)</text>
        <dbReference type="Rhea" id="RHEA:60144"/>
        <dbReference type="Rhea" id="RHEA-COMP:10208"/>
        <dbReference type="Rhea" id="RHEA-COMP:15517"/>
        <dbReference type="ChEBI" id="CHEBI:15378"/>
        <dbReference type="ChEBI" id="CHEBI:29973"/>
        <dbReference type="ChEBI" id="CHEBI:29985"/>
        <dbReference type="ChEBI" id="CHEBI:30616"/>
        <dbReference type="ChEBI" id="CHEBI:43474"/>
        <dbReference type="ChEBI" id="CHEBI:143622"/>
        <dbReference type="ChEBI" id="CHEBI:456216"/>
    </reaction>
    <physiologicalReaction direction="left-to-right" evidence="5">
        <dbReference type="Rhea" id="RHEA:60145"/>
    </physiologicalReaction>
</comment>
<evidence type="ECO:0000256" key="4">
    <source>
        <dbReference type="ARBA" id="ARBA00041448"/>
    </source>
</evidence>
<dbReference type="Gene3D" id="3.30.470.20">
    <property type="entry name" value="ATP-grasp fold, B domain"/>
    <property type="match status" value="1"/>
</dbReference>
<evidence type="ECO:0000256" key="6">
    <source>
        <dbReference type="SAM" id="MobiDB-lite"/>
    </source>
</evidence>
<dbReference type="Pfam" id="PF03133">
    <property type="entry name" value="TTL"/>
    <property type="match status" value="1"/>
</dbReference>
<name>A0AAD1U5D4_EUPCR</name>
<dbReference type="EMBL" id="CAMPGE010003449">
    <property type="protein sequence ID" value="CAI2362286.1"/>
    <property type="molecule type" value="Genomic_DNA"/>
</dbReference>
<dbReference type="GO" id="GO:0015631">
    <property type="term" value="F:tubulin binding"/>
    <property type="evidence" value="ECO:0007669"/>
    <property type="project" value="TreeGrafter"/>
</dbReference>
<feature type="region of interest" description="Disordered" evidence="6">
    <location>
        <begin position="595"/>
        <end position="625"/>
    </location>
</feature>
<dbReference type="AlphaFoldDB" id="A0AAD1U5D4"/>
<dbReference type="PANTHER" id="PTHR12241">
    <property type="entry name" value="TUBULIN POLYGLUTAMYLASE"/>
    <property type="match status" value="1"/>
</dbReference>
<evidence type="ECO:0000256" key="2">
    <source>
        <dbReference type="ARBA" id="ARBA00022741"/>
    </source>
</evidence>
<organism evidence="7 8">
    <name type="scientific">Euplotes crassus</name>
    <dbReference type="NCBI Taxonomy" id="5936"/>
    <lineage>
        <taxon>Eukaryota</taxon>
        <taxon>Sar</taxon>
        <taxon>Alveolata</taxon>
        <taxon>Ciliophora</taxon>
        <taxon>Intramacronucleata</taxon>
        <taxon>Spirotrichea</taxon>
        <taxon>Hypotrichia</taxon>
        <taxon>Euplotida</taxon>
        <taxon>Euplotidae</taxon>
        <taxon>Moneuplotes</taxon>
    </lineage>
</organism>
<keyword evidence="3" id="KW-0067">ATP-binding</keyword>
<evidence type="ECO:0000256" key="3">
    <source>
        <dbReference type="ARBA" id="ARBA00022840"/>
    </source>
</evidence>
<evidence type="ECO:0000313" key="7">
    <source>
        <dbReference type="EMBL" id="CAI2362286.1"/>
    </source>
</evidence>
<feature type="compositionally biased region" description="Polar residues" evidence="6">
    <location>
        <begin position="91"/>
        <end position="101"/>
    </location>
</feature>
<dbReference type="GO" id="GO:0005524">
    <property type="term" value="F:ATP binding"/>
    <property type="evidence" value="ECO:0007669"/>
    <property type="project" value="UniProtKB-KW"/>
</dbReference>
<proteinExistence type="predicted"/>
<reference evidence="7" key="1">
    <citation type="submission" date="2023-07" db="EMBL/GenBank/DDBJ databases">
        <authorList>
            <consortium name="AG Swart"/>
            <person name="Singh M."/>
            <person name="Singh A."/>
            <person name="Seah K."/>
            <person name="Emmerich C."/>
        </authorList>
    </citation>
    <scope>NUCLEOTIDE SEQUENCE</scope>
    <source>
        <strain evidence="7">DP1</strain>
    </source>
</reference>
<dbReference type="InterPro" id="IPR004344">
    <property type="entry name" value="TTL/TTLL_fam"/>
</dbReference>
<dbReference type="PANTHER" id="PTHR12241:SF145">
    <property type="entry name" value="TUBULIN POLYGLUTAMYLASE TTLL5"/>
    <property type="match status" value="1"/>
</dbReference>
<evidence type="ECO:0000256" key="1">
    <source>
        <dbReference type="ARBA" id="ARBA00022598"/>
    </source>
</evidence>
<keyword evidence="8" id="KW-1185">Reference proteome</keyword>